<evidence type="ECO:0000313" key="6">
    <source>
        <dbReference type="Proteomes" id="UP000799770"/>
    </source>
</evidence>
<dbReference type="InterPro" id="IPR008030">
    <property type="entry name" value="NmrA-like"/>
</dbReference>
<dbReference type="InterPro" id="IPR051609">
    <property type="entry name" value="NmrA/Isoflavone_reductase-like"/>
</dbReference>
<dbReference type="EMBL" id="ML977310">
    <property type="protein sequence ID" value="KAF2122885.1"/>
    <property type="molecule type" value="Genomic_DNA"/>
</dbReference>
<protein>
    <recommendedName>
        <fullName evidence="4">NmrA-like domain-containing protein</fullName>
    </recommendedName>
</protein>
<dbReference type="AlphaFoldDB" id="A0A6A5ZUX5"/>
<feature type="domain" description="NmrA-like" evidence="4">
    <location>
        <begin position="31"/>
        <end position="229"/>
    </location>
</feature>
<sequence>MGIEVRRVDYVSEVSLVGKQVISTLLAVDGTWAESQVRLLQACLAARVQRFAPAKFSLSPDGAKHIALFASQLQVMNACRKAKEHHSEFEYAGFHLGIFMNFLGYGAKNGEEEAINGMNDTWRFIWDVENMKAEIPLTKEGTVPSLSMMELTDVGHFVAAVCLLPKGQWQEDFSMVGETIKVDEVVDIVEKVRGRKMETAHRKYKQVVEEAKQEEVFYPNKMWADIKAVTARNEAGLGIMQPVVNQLCPQVKPMGVLEYVDKFWG</sequence>
<dbReference type="GO" id="GO:0016491">
    <property type="term" value="F:oxidoreductase activity"/>
    <property type="evidence" value="ECO:0007669"/>
    <property type="project" value="UniProtKB-KW"/>
</dbReference>
<dbReference type="Proteomes" id="UP000799770">
    <property type="component" value="Unassembled WGS sequence"/>
</dbReference>
<dbReference type="Pfam" id="PF05368">
    <property type="entry name" value="NmrA"/>
    <property type="match status" value="1"/>
</dbReference>
<evidence type="ECO:0000256" key="1">
    <source>
        <dbReference type="ARBA" id="ARBA00005725"/>
    </source>
</evidence>
<dbReference type="PANTHER" id="PTHR47706">
    <property type="entry name" value="NMRA-LIKE FAMILY PROTEIN"/>
    <property type="match status" value="1"/>
</dbReference>
<evidence type="ECO:0000259" key="4">
    <source>
        <dbReference type="Pfam" id="PF05368"/>
    </source>
</evidence>
<evidence type="ECO:0000256" key="3">
    <source>
        <dbReference type="ARBA" id="ARBA00023002"/>
    </source>
</evidence>
<dbReference type="InterPro" id="IPR036291">
    <property type="entry name" value="NAD(P)-bd_dom_sf"/>
</dbReference>
<name>A0A6A5ZUX5_9PLEO</name>
<keyword evidence="6" id="KW-1185">Reference proteome</keyword>
<accession>A0A6A5ZUX5</accession>
<keyword evidence="3" id="KW-0560">Oxidoreductase</keyword>
<gene>
    <name evidence="5" type="ORF">BDV96DRAFT_593367</name>
</gene>
<dbReference type="PANTHER" id="PTHR47706:SF4">
    <property type="entry name" value="NMRA-LIKE DOMAIN-CONTAINING PROTEIN"/>
    <property type="match status" value="1"/>
</dbReference>
<keyword evidence="2" id="KW-0521">NADP</keyword>
<dbReference type="OrthoDB" id="10000533at2759"/>
<proteinExistence type="inferred from homology"/>
<reference evidence="5" key="1">
    <citation type="journal article" date="2020" name="Stud. Mycol.">
        <title>101 Dothideomycetes genomes: a test case for predicting lifestyles and emergence of pathogens.</title>
        <authorList>
            <person name="Haridas S."/>
            <person name="Albert R."/>
            <person name="Binder M."/>
            <person name="Bloem J."/>
            <person name="Labutti K."/>
            <person name="Salamov A."/>
            <person name="Andreopoulos B."/>
            <person name="Baker S."/>
            <person name="Barry K."/>
            <person name="Bills G."/>
            <person name="Bluhm B."/>
            <person name="Cannon C."/>
            <person name="Castanera R."/>
            <person name="Culley D."/>
            <person name="Daum C."/>
            <person name="Ezra D."/>
            <person name="Gonzalez J."/>
            <person name="Henrissat B."/>
            <person name="Kuo A."/>
            <person name="Liang C."/>
            <person name="Lipzen A."/>
            <person name="Lutzoni F."/>
            <person name="Magnuson J."/>
            <person name="Mondo S."/>
            <person name="Nolan M."/>
            <person name="Ohm R."/>
            <person name="Pangilinan J."/>
            <person name="Park H.-J."/>
            <person name="Ramirez L."/>
            <person name="Alfaro M."/>
            <person name="Sun H."/>
            <person name="Tritt A."/>
            <person name="Yoshinaga Y."/>
            <person name="Zwiers L.-H."/>
            <person name="Turgeon B."/>
            <person name="Goodwin S."/>
            <person name="Spatafora J."/>
            <person name="Crous P."/>
            <person name="Grigoriev I."/>
        </authorList>
    </citation>
    <scope>NUCLEOTIDE SEQUENCE</scope>
    <source>
        <strain evidence="5">CBS 627.86</strain>
    </source>
</reference>
<evidence type="ECO:0000256" key="2">
    <source>
        <dbReference type="ARBA" id="ARBA00022857"/>
    </source>
</evidence>
<comment type="similarity">
    <text evidence="1">Belongs to the NmrA-type oxidoreductase family. Isoflavone reductase subfamily.</text>
</comment>
<dbReference type="Gene3D" id="3.40.50.720">
    <property type="entry name" value="NAD(P)-binding Rossmann-like Domain"/>
    <property type="match status" value="1"/>
</dbReference>
<dbReference type="SUPFAM" id="SSF51735">
    <property type="entry name" value="NAD(P)-binding Rossmann-fold domains"/>
    <property type="match status" value="1"/>
</dbReference>
<organism evidence="5 6">
    <name type="scientific">Lophiotrema nucula</name>
    <dbReference type="NCBI Taxonomy" id="690887"/>
    <lineage>
        <taxon>Eukaryota</taxon>
        <taxon>Fungi</taxon>
        <taxon>Dikarya</taxon>
        <taxon>Ascomycota</taxon>
        <taxon>Pezizomycotina</taxon>
        <taxon>Dothideomycetes</taxon>
        <taxon>Pleosporomycetidae</taxon>
        <taxon>Pleosporales</taxon>
        <taxon>Lophiotremataceae</taxon>
        <taxon>Lophiotrema</taxon>
    </lineage>
</organism>
<evidence type="ECO:0000313" key="5">
    <source>
        <dbReference type="EMBL" id="KAF2122885.1"/>
    </source>
</evidence>